<protein>
    <recommendedName>
        <fullName evidence="5">Carbohydrate-binding domain-containing protein</fullName>
    </recommendedName>
</protein>
<name>A0ABR6KIC6_9BACT</name>
<comment type="caution">
    <text evidence="3">The sequence shown here is derived from an EMBL/GenBank/DDBJ whole genome shotgun (WGS) entry which is preliminary data.</text>
</comment>
<sequence>MIKYTIVKSYLFAVSLFILVPSLPACSADDISSGEETKAVPDDENDQVDNSSFSSTVTVSFDNTVTVSNPMSDNGVSVQISDGQVTIVSTAEEMEYVLSGSTTNGMVKIYSDYKFKLTLDGVSITNPSGPAVNIQSHKRVFVQLNDNTQNILTDGSSYATNGSEDQKAAFFSEGQLIFNGNGSLTVNGNNKHAICSDDYVRIYEGNFMLTSKVSDGIHTNDAVIIDGGTLTIHAATDAIECEEGYILIQDGDITIVSGDEGITTSYEGSDSSINPYMDINGGTIRITTTGTSAKGIKSLGNLTINGGNITVKTSRSEAEGIESKRELVINDGYIIVEAYDDCINAATSIVINGGEIYCYSTANDGIDSNGTLTITGGTVVSIGTSSPEDGFDCDQNTFKITGGTIIGVGGGTSTPTTNACTQSSLIYGGSGTQNTLFHISSDDGADILTFKIPRTLQQMTLLFSSPALTSGSGYTIYTGGTATGGSDFYGLYTGSTYSGGTQAATFTVSSIVTTVGSYSGGPGGGGNIGGGGRPGGW</sequence>
<dbReference type="Pfam" id="PF14262">
    <property type="entry name" value="Cthe_2159"/>
    <property type="match status" value="1"/>
</dbReference>
<feature type="region of interest" description="Disordered" evidence="1">
    <location>
        <begin position="31"/>
        <end position="52"/>
    </location>
</feature>
<reference evidence="3 4" key="1">
    <citation type="submission" date="2020-08" db="EMBL/GenBank/DDBJ databases">
        <title>Genomic Encyclopedia of Type Strains, Phase IV (KMG-IV): sequencing the most valuable type-strain genomes for metagenomic binning, comparative biology and taxonomic classification.</title>
        <authorList>
            <person name="Goeker M."/>
        </authorList>
    </citation>
    <scope>NUCLEOTIDE SEQUENCE [LARGE SCALE GENOMIC DNA]</scope>
    <source>
        <strain evidence="3 4">DSM 102983</strain>
    </source>
</reference>
<keyword evidence="4" id="KW-1185">Reference proteome</keyword>
<dbReference type="InterPro" id="IPR025584">
    <property type="entry name" value="Cthe_2159"/>
</dbReference>
<dbReference type="RefSeq" id="WP_183669439.1">
    <property type="nucleotide sequence ID" value="NZ_BMPB01000003.1"/>
</dbReference>
<accession>A0ABR6KIC6</accession>
<evidence type="ECO:0000313" key="4">
    <source>
        <dbReference type="Proteomes" id="UP000533637"/>
    </source>
</evidence>
<proteinExistence type="predicted"/>
<evidence type="ECO:0008006" key="5">
    <source>
        <dbReference type="Google" id="ProtNLM"/>
    </source>
</evidence>
<evidence type="ECO:0000256" key="2">
    <source>
        <dbReference type="SAM" id="SignalP"/>
    </source>
</evidence>
<dbReference type="EMBL" id="JACHOC010000002">
    <property type="protein sequence ID" value="MBB4621232.1"/>
    <property type="molecule type" value="Genomic_DNA"/>
</dbReference>
<evidence type="ECO:0000256" key="1">
    <source>
        <dbReference type="SAM" id="MobiDB-lite"/>
    </source>
</evidence>
<keyword evidence="2" id="KW-0732">Signal</keyword>
<feature type="chain" id="PRO_5046069545" description="Carbohydrate-binding domain-containing protein" evidence="2">
    <location>
        <begin position="28"/>
        <end position="537"/>
    </location>
</feature>
<organism evidence="3 4">
    <name type="scientific">Parabacteroides faecis</name>
    <dbReference type="NCBI Taxonomy" id="1217282"/>
    <lineage>
        <taxon>Bacteria</taxon>
        <taxon>Pseudomonadati</taxon>
        <taxon>Bacteroidota</taxon>
        <taxon>Bacteroidia</taxon>
        <taxon>Bacteroidales</taxon>
        <taxon>Tannerellaceae</taxon>
        <taxon>Parabacteroides</taxon>
    </lineage>
</organism>
<feature type="signal peptide" evidence="2">
    <location>
        <begin position="1"/>
        <end position="27"/>
    </location>
</feature>
<gene>
    <name evidence="3" type="ORF">GGQ57_001126</name>
</gene>
<dbReference type="Proteomes" id="UP000533637">
    <property type="component" value="Unassembled WGS sequence"/>
</dbReference>
<evidence type="ECO:0000313" key="3">
    <source>
        <dbReference type="EMBL" id="MBB4621232.1"/>
    </source>
</evidence>